<dbReference type="CDD" id="cd00371">
    <property type="entry name" value="HMA"/>
    <property type="match status" value="1"/>
</dbReference>
<name>A0ABU3U6H6_9FLAO</name>
<proteinExistence type="predicted"/>
<dbReference type="Gene3D" id="3.30.70.100">
    <property type="match status" value="1"/>
</dbReference>
<dbReference type="SUPFAM" id="SSF55008">
    <property type="entry name" value="HMA, heavy metal-associated domain"/>
    <property type="match status" value="1"/>
</dbReference>
<gene>
    <name evidence="2" type="ORF">RXV94_07535</name>
</gene>
<protein>
    <submittedName>
        <fullName evidence="2">Heavy-metal-associated domain-containing protein</fullName>
    </submittedName>
</protein>
<keyword evidence="3" id="KW-1185">Reference proteome</keyword>
<sequence length="88" mass="9665">MKTTVEIHNLKCIGCANTITKKLLSIDALSNIQVNNQNNTVSFIYDNESTLIETKKILANLGYPVVGDKNVMTTKIKSYISCAIGRTS</sequence>
<organism evidence="2 3">
    <name type="scientific">Gilvirhabdus luticola</name>
    <dbReference type="NCBI Taxonomy" id="3079858"/>
    <lineage>
        <taxon>Bacteria</taxon>
        <taxon>Pseudomonadati</taxon>
        <taxon>Bacteroidota</taxon>
        <taxon>Flavobacteriia</taxon>
        <taxon>Flavobacteriales</taxon>
        <taxon>Flavobacteriaceae</taxon>
        <taxon>Gilvirhabdus</taxon>
    </lineage>
</organism>
<evidence type="ECO:0000259" key="1">
    <source>
        <dbReference type="PROSITE" id="PS50846"/>
    </source>
</evidence>
<feature type="domain" description="HMA" evidence="1">
    <location>
        <begin position="1"/>
        <end position="66"/>
    </location>
</feature>
<dbReference type="EMBL" id="JAWHTF010000003">
    <property type="protein sequence ID" value="MDU8886007.1"/>
    <property type="molecule type" value="Genomic_DNA"/>
</dbReference>
<dbReference type="PROSITE" id="PS50846">
    <property type="entry name" value="HMA_2"/>
    <property type="match status" value="1"/>
</dbReference>
<dbReference type="InterPro" id="IPR036163">
    <property type="entry name" value="HMA_dom_sf"/>
</dbReference>
<dbReference type="Pfam" id="PF00403">
    <property type="entry name" value="HMA"/>
    <property type="match status" value="1"/>
</dbReference>
<dbReference type="RefSeq" id="WP_316661931.1">
    <property type="nucleotide sequence ID" value="NZ_JAWHTF010000003.1"/>
</dbReference>
<accession>A0ABU3U6H6</accession>
<dbReference type="Proteomes" id="UP001268651">
    <property type="component" value="Unassembled WGS sequence"/>
</dbReference>
<evidence type="ECO:0000313" key="3">
    <source>
        <dbReference type="Proteomes" id="UP001268651"/>
    </source>
</evidence>
<reference evidence="2 3" key="1">
    <citation type="submission" date="2023-10" db="EMBL/GenBank/DDBJ databases">
        <title>Marimonas sp. nov. isolated from tidal mud flat.</title>
        <authorList>
            <person name="Jaincy N.J."/>
            <person name="Srinivasan S."/>
            <person name="Lee S.-S."/>
        </authorList>
    </citation>
    <scope>NUCLEOTIDE SEQUENCE [LARGE SCALE GENOMIC DNA]</scope>
    <source>
        <strain evidence="2 3">MJ-SS3</strain>
    </source>
</reference>
<comment type="caution">
    <text evidence="2">The sequence shown here is derived from an EMBL/GenBank/DDBJ whole genome shotgun (WGS) entry which is preliminary data.</text>
</comment>
<evidence type="ECO:0000313" key="2">
    <source>
        <dbReference type="EMBL" id="MDU8886007.1"/>
    </source>
</evidence>
<dbReference type="InterPro" id="IPR006121">
    <property type="entry name" value="HMA_dom"/>
</dbReference>